<keyword evidence="11" id="KW-1185">Reference proteome</keyword>
<sequence length="687" mass="75418">MAAAAATSTADNQTTDHPLPLRAAGRAQPLVKSTTYSLTPFSPSVLSHLNRAYRSLQPTNQSQNGHQFPTESSFLSYMATPDSSAMSAWVSEDLTYPIPSYYISSSHNTYLSGHQLYGEASGDAYTNVLNRGCRCLEIDVWDGDSSDSETSDSDQEGYPGNQPRSGGRERSSSKASRWTRVRAKASRMRSRSRSQSGALHSHDHAPAEPRGDAPVPEHPQPPTTRPRKSTSEGSALNPAYLSPQQSPALPIKPEPRVYHGYTLTQPVTFRSVCHAIRASAFVSTDLPLIVSLEVHASLSQQEVMVQIMKDIWAGLLVDIGCDSDIPILPSPDKLRSKILIKVKWTPNSQTGESNNPLEQITSNSTEGTVEDDGVISASEKKAKKVLAALSELGIYTRAYTFKSFSQPEAAFPTHVFSLSENKMHTIHPDPANGPALFKHNKNFLMRVFPKGTRISSSNVDPTFHWRQGAQMVALNWQKLDKGMMLNQGMFAGTHGWVLKPDGYRTERPDKLLIDKSAGGPAKRTLDLTIILLAAQNLPLPADKDAAYGSKIKPYVKFQLHVDTHGPPGQGGARYDGNTSGGDDLDEINFKRRSASYRTQHPDFAGEAVSWLKVPDLMDELSFLRYVCFVSLASNRLSGLLMNGAPRTHASVRVTGFPYDRFVLTTWGAQGIPSYQTERDWACSDCHS</sequence>
<evidence type="ECO:0000259" key="9">
    <source>
        <dbReference type="PROSITE" id="PS50008"/>
    </source>
</evidence>
<keyword evidence="5" id="KW-0807">Transducer</keyword>
<evidence type="ECO:0000313" key="11">
    <source>
        <dbReference type="Proteomes" id="UP000054302"/>
    </source>
</evidence>
<feature type="domain" description="PI-PLC Y-box" evidence="9">
    <location>
        <begin position="389"/>
        <end position="504"/>
    </location>
</feature>
<dbReference type="PRINTS" id="PR00390">
    <property type="entry name" value="PHPHLIPASEC"/>
</dbReference>
<feature type="compositionally biased region" description="Polar residues" evidence="8">
    <location>
        <begin position="349"/>
        <end position="367"/>
    </location>
</feature>
<dbReference type="InterPro" id="IPR001192">
    <property type="entry name" value="PI-PLC_fam"/>
</dbReference>
<dbReference type="EMBL" id="KN847521">
    <property type="protein sequence ID" value="KIV95503.1"/>
    <property type="molecule type" value="Genomic_DNA"/>
</dbReference>
<evidence type="ECO:0000256" key="4">
    <source>
        <dbReference type="ARBA" id="ARBA00023098"/>
    </source>
</evidence>
<dbReference type="PANTHER" id="PTHR10336:SF82">
    <property type="entry name" value="PHOSPHOINOSITIDE PHOSPHOLIPASE C"/>
    <property type="match status" value="1"/>
</dbReference>
<dbReference type="Pfam" id="PF00388">
    <property type="entry name" value="PI-PLC-X"/>
    <property type="match status" value="1"/>
</dbReference>
<dbReference type="OrthoDB" id="269822at2759"/>
<dbReference type="SMART" id="SM00148">
    <property type="entry name" value="PLCXc"/>
    <property type="match status" value="1"/>
</dbReference>
<feature type="compositionally biased region" description="Basic and acidic residues" evidence="8">
    <location>
        <begin position="200"/>
        <end position="211"/>
    </location>
</feature>
<dbReference type="Pfam" id="PF00387">
    <property type="entry name" value="PI-PLC-Y"/>
    <property type="match status" value="1"/>
</dbReference>
<dbReference type="PROSITE" id="PS50007">
    <property type="entry name" value="PIPLC_X_DOMAIN"/>
    <property type="match status" value="1"/>
</dbReference>
<dbReference type="RefSeq" id="XP_016227076.1">
    <property type="nucleotide sequence ID" value="XM_016367558.1"/>
</dbReference>
<dbReference type="GeneID" id="27320996"/>
<dbReference type="EC" id="3.1.4.11" evidence="7"/>
<protein>
    <recommendedName>
        <fullName evidence="7">Phosphoinositide phospholipase C</fullName>
        <ecNumber evidence="7">3.1.4.11</ecNumber>
    </recommendedName>
</protein>
<evidence type="ECO:0000256" key="2">
    <source>
        <dbReference type="ARBA" id="ARBA00022801"/>
    </source>
</evidence>
<dbReference type="InterPro" id="IPR017946">
    <property type="entry name" value="PLC-like_Pdiesterase_TIM-brl"/>
</dbReference>
<evidence type="ECO:0000313" key="10">
    <source>
        <dbReference type="EMBL" id="KIV95503.1"/>
    </source>
</evidence>
<evidence type="ECO:0000256" key="5">
    <source>
        <dbReference type="ARBA" id="ARBA00023224"/>
    </source>
</evidence>
<dbReference type="GO" id="GO:0048015">
    <property type="term" value="P:phosphatidylinositol-mediated signaling"/>
    <property type="evidence" value="ECO:0007669"/>
    <property type="project" value="TreeGrafter"/>
</dbReference>
<dbReference type="GO" id="GO:0016042">
    <property type="term" value="P:lipid catabolic process"/>
    <property type="evidence" value="ECO:0007669"/>
    <property type="project" value="UniProtKB-KW"/>
</dbReference>
<dbReference type="PROSITE" id="PS50008">
    <property type="entry name" value="PIPLC_Y_DOMAIN"/>
    <property type="match status" value="1"/>
</dbReference>
<comment type="function">
    <text evidence="6">The production of the second messenger molecules diacylglycerol (DAG) and inositol 1,4,5-trisphosphate (IP3) is mediated by activated phosphatidylinositol-specific phospholipase C enzymes.</text>
</comment>
<dbReference type="PANTHER" id="PTHR10336">
    <property type="entry name" value="PHOSPHOINOSITIDE-SPECIFIC PHOSPHOLIPASE C FAMILY PROTEIN"/>
    <property type="match status" value="1"/>
</dbReference>
<dbReference type="SUPFAM" id="SSF51695">
    <property type="entry name" value="PLC-like phosphodiesterases"/>
    <property type="match status" value="1"/>
</dbReference>
<dbReference type="CDD" id="cd08598">
    <property type="entry name" value="PI-PLC1c_yeast"/>
    <property type="match status" value="1"/>
</dbReference>
<name>A0A0D2A988_EXOME</name>
<feature type="region of interest" description="Disordered" evidence="8">
    <location>
        <begin position="143"/>
        <end position="253"/>
    </location>
</feature>
<gene>
    <name evidence="10" type="ORF">PV10_03151</name>
</gene>
<keyword evidence="4 7" id="KW-0443">Lipid metabolism</keyword>
<feature type="region of interest" description="Disordered" evidence="8">
    <location>
        <begin position="1"/>
        <end position="22"/>
    </location>
</feature>
<keyword evidence="2 7" id="KW-0378">Hydrolase</keyword>
<proteinExistence type="predicted"/>
<evidence type="ECO:0000256" key="1">
    <source>
        <dbReference type="ARBA" id="ARBA00001195"/>
    </source>
</evidence>
<dbReference type="AlphaFoldDB" id="A0A0D2A988"/>
<keyword evidence="3 7" id="KW-0442">Lipid degradation</keyword>
<evidence type="ECO:0000256" key="6">
    <source>
        <dbReference type="ARBA" id="ARBA00059664"/>
    </source>
</evidence>
<comment type="catalytic activity">
    <reaction evidence="1 7">
        <text>a 1,2-diacyl-sn-glycero-3-phospho-(1D-myo-inositol-4,5-bisphosphate) + H2O = 1D-myo-inositol 1,4,5-trisphosphate + a 1,2-diacyl-sn-glycerol + H(+)</text>
        <dbReference type="Rhea" id="RHEA:33179"/>
        <dbReference type="ChEBI" id="CHEBI:15377"/>
        <dbReference type="ChEBI" id="CHEBI:15378"/>
        <dbReference type="ChEBI" id="CHEBI:17815"/>
        <dbReference type="ChEBI" id="CHEBI:58456"/>
        <dbReference type="ChEBI" id="CHEBI:203600"/>
        <dbReference type="EC" id="3.1.4.11"/>
    </reaction>
</comment>
<dbReference type="GO" id="GO:0004435">
    <property type="term" value="F:phosphatidylinositol-4,5-bisphosphate phospholipase C activity"/>
    <property type="evidence" value="ECO:0007669"/>
    <property type="project" value="UniProtKB-EC"/>
</dbReference>
<evidence type="ECO:0000256" key="3">
    <source>
        <dbReference type="ARBA" id="ARBA00022963"/>
    </source>
</evidence>
<dbReference type="FunFam" id="3.20.20.190:FF:000039">
    <property type="entry name" value="Phosphoinositide phospholipase C"/>
    <property type="match status" value="1"/>
</dbReference>
<dbReference type="Gene3D" id="3.20.20.190">
    <property type="entry name" value="Phosphatidylinositol (PI) phosphodiesterase"/>
    <property type="match status" value="2"/>
</dbReference>
<feature type="compositionally biased region" description="Basic residues" evidence="8">
    <location>
        <begin position="177"/>
        <end position="192"/>
    </location>
</feature>
<evidence type="ECO:0000256" key="7">
    <source>
        <dbReference type="RuleBase" id="RU361133"/>
    </source>
</evidence>
<dbReference type="VEuPathDB" id="FungiDB:PV10_03151"/>
<feature type="region of interest" description="Disordered" evidence="8">
    <location>
        <begin position="349"/>
        <end position="373"/>
    </location>
</feature>
<dbReference type="Proteomes" id="UP000054302">
    <property type="component" value="Unassembled WGS sequence"/>
</dbReference>
<feature type="compositionally biased region" description="Acidic residues" evidence="8">
    <location>
        <begin position="143"/>
        <end position="155"/>
    </location>
</feature>
<evidence type="ECO:0000256" key="8">
    <source>
        <dbReference type="SAM" id="MobiDB-lite"/>
    </source>
</evidence>
<dbReference type="STRING" id="212818.A0A0D2A988"/>
<accession>A0A0D2A988</accession>
<dbReference type="InterPro" id="IPR001711">
    <property type="entry name" value="PLipase_C_Pinositol-sp_Y"/>
</dbReference>
<organism evidence="10 11">
    <name type="scientific">Exophiala mesophila</name>
    <name type="common">Black yeast-like fungus</name>
    <dbReference type="NCBI Taxonomy" id="212818"/>
    <lineage>
        <taxon>Eukaryota</taxon>
        <taxon>Fungi</taxon>
        <taxon>Dikarya</taxon>
        <taxon>Ascomycota</taxon>
        <taxon>Pezizomycotina</taxon>
        <taxon>Eurotiomycetes</taxon>
        <taxon>Chaetothyriomycetidae</taxon>
        <taxon>Chaetothyriales</taxon>
        <taxon>Herpotrichiellaceae</taxon>
        <taxon>Exophiala</taxon>
    </lineage>
</organism>
<dbReference type="RefSeq" id="XP_016227077.1">
    <property type="nucleotide sequence ID" value="XM_016367559.1"/>
</dbReference>
<dbReference type="InterPro" id="IPR000909">
    <property type="entry name" value="PLipase_C_PInositol-sp_X_dom"/>
</dbReference>
<dbReference type="EMBL" id="KN847521">
    <property type="protein sequence ID" value="KIV95502.1"/>
    <property type="molecule type" value="Genomic_DNA"/>
</dbReference>
<dbReference type="SMART" id="SM00149">
    <property type="entry name" value="PLCYc"/>
    <property type="match status" value="1"/>
</dbReference>
<reference evidence="10 11" key="1">
    <citation type="submission" date="2015-01" db="EMBL/GenBank/DDBJ databases">
        <title>The Genome Sequence of Exophiala mesophila CBS40295.</title>
        <authorList>
            <consortium name="The Broad Institute Genomics Platform"/>
            <person name="Cuomo C."/>
            <person name="de Hoog S."/>
            <person name="Gorbushina A."/>
            <person name="Stielow B."/>
            <person name="Teixiera M."/>
            <person name="Abouelleil A."/>
            <person name="Chapman S.B."/>
            <person name="Priest M."/>
            <person name="Young S.K."/>
            <person name="Wortman J."/>
            <person name="Nusbaum C."/>
            <person name="Birren B."/>
        </authorList>
    </citation>
    <scope>NUCLEOTIDE SEQUENCE [LARGE SCALE GENOMIC DNA]</scope>
    <source>
        <strain evidence="10 11">CBS 40295</strain>
    </source>
</reference>
<feature type="compositionally biased region" description="Low complexity" evidence="8">
    <location>
        <begin position="1"/>
        <end position="10"/>
    </location>
</feature>
<dbReference type="GO" id="GO:0051209">
    <property type="term" value="P:release of sequestered calcium ion into cytosol"/>
    <property type="evidence" value="ECO:0007669"/>
    <property type="project" value="TreeGrafter"/>
</dbReference>